<evidence type="ECO:0000256" key="11">
    <source>
        <dbReference type="SAM" id="Phobius"/>
    </source>
</evidence>
<feature type="transmembrane region" description="Helical" evidence="11">
    <location>
        <begin position="167"/>
        <end position="190"/>
    </location>
</feature>
<proteinExistence type="inferred from homology"/>
<keyword evidence="14" id="KW-1185">Reference proteome</keyword>
<dbReference type="GO" id="GO:0005886">
    <property type="term" value="C:plasma membrane"/>
    <property type="evidence" value="ECO:0007669"/>
    <property type="project" value="UniProtKB-SubCell"/>
</dbReference>
<evidence type="ECO:0000256" key="1">
    <source>
        <dbReference type="ARBA" id="ARBA00002684"/>
    </source>
</evidence>
<dbReference type="InterPro" id="IPR003004">
    <property type="entry name" value="GspF/PilC"/>
</dbReference>
<name>A0A1T4XRE0_9BACT</name>
<keyword evidence="8 11" id="KW-0472">Membrane</keyword>
<dbReference type="AlphaFoldDB" id="A0A1T4XRE0"/>
<feature type="domain" description="Type II secretion system protein GspF" evidence="12">
    <location>
        <begin position="272"/>
        <end position="395"/>
    </location>
</feature>
<dbReference type="PROSITE" id="PS00874">
    <property type="entry name" value="T2SP_F"/>
    <property type="match status" value="1"/>
</dbReference>
<gene>
    <name evidence="13" type="ORF">SAMN02745166_01845</name>
</gene>
<dbReference type="Proteomes" id="UP000190774">
    <property type="component" value="Unassembled WGS sequence"/>
</dbReference>
<dbReference type="STRING" id="48467.SAMN02745166_01845"/>
<evidence type="ECO:0000256" key="5">
    <source>
        <dbReference type="ARBA" id="ARBA00022475"/>
    </source>
</evidence>
<feature type="domain" description="Type II secretion system protein GspF" evidence="12">
    <location>
        <begin position="72"/>
        <end position="191"/>
    </location>
</feature>
<comment type="function">
    <text evidence="1">Component of the type II secretion system inner membrane complex required for the energy-dependent secretion of extracellular factors such as proteases and toxins from the periplasm.</text>
</comment>
<evidence type="ECO:0000313" key="14">
    <source>
        <dbReference type="Proteomes" id="UP000190774"/>
    </source>
</evidence>
<comment type="similarity">
    <text evidence="3 10">Belongs to the GSP F family.</text>
</comment>
<dbReference type="Pfam" id="PF00482">
    <property type="entry name" value="T2SSF"/>
    <property type="match status" value="2"/>
</dbReference>
<dbReference type="PRINTS" id="PR00812">
    <property type="entry name" value="BCTERIALGSPF"/>
</dbReference>
<reference evidence="14" key="1">
    <citation type="submission" date="2017-02" db="EMBL/GenBank/DDBJ databases">
        <authorList>
            <person name="Varghese N."/>
            <person name="Submissions S."/>
        </authorList>
    </citation>
    <scope>NUCLEOTIDE SEQUENCE [LARGE SCALE GENOMIC DNA]</scope>
    <source>
        <strain evidence="14">ATCC 700200</strain>
    </source>
</reference>
<protein>
    <recommendedName>
        <fullName evidence="9">General secretion pathway protein F</fullName>
    </recommendedName>
</protein>
<dbReference type="RefSeq" id="WP_078813032.1">
    <property type="nucleotide sequence ID" value="NZ_FUYE01000005.1"/>
</dbReference>
<comment type="subcellular location">
    <subcellularLocation>
        <location evidence="2 10">Cell membrane</location>
        <topology evidence="2 10">Multi-pass membrane protein</topology>
    </subcellularLocation>
</comment>
<evidence type="ECO:0000256" key="9">
    <source>
        <dbReference type="ARBA" id="ARBA00030750"/>
    </source>
</evidence>
<accession>A0A1T4XRE0</accession>
<organism evidence="13 14">
    <name type="scientific">Prosthecobacter debontii</name>
    <dbReference type="NCBI Taxonomy" id="48467"/>
    <lineage>
        <taxon>Bacteria</taxon>
        <taxon>Pseudomonadati</taxon>
        <taxon>Verrucomicrobiota</taxon>
        <taxon>Verrucomicrobiia</taxon>
        <taxon>Verrucomicrobiales</taxon>
        <taxon>Verrucomicrobiaceae</taxon>
        <taxon>Prosthecobacter</taxon>
    </lineage>
</organism>
<keyword evidence="5" id="KW-1003">Cell membrane</keyword>
<evidence type="ECO:0000256" key="8">
    <source>
        <dbReference type="ARBA" id="ARBA00023136"/>
    </source>
</evidence>
<evidence type="ECO:0000256" key="3">
    <source>
        <dbReference type="ARBA" id="ARBA00005745"/>
    </source>
</evidence>
<keyword evidence="4 10" id="KW-0813">Transport</keyword>
<dbReference type="InterPro" id="IPR042094">
    <property type="entry name" value="T2SS_GspF_sf"/>
</dbReference>
<evidence type="ECO:0000256" key="7">
    <source>
        <dbReference type="ARBA" id="ARBA00022989"/>
    </source>
</evidence>
<dbReference type="EMBL" id="FUYE01000005">
    <property type="protein sequence ID" value="SKA92122.1"/>
    <property type="molecule type" value="Genomic_DNA"/>
</dbReference>
<dbReference type="PANTHER" id="PTHR30012">
    <property type="entry name" value="GENERAL SECRETION PATHWAY PROTEIN"/>
    <property type="match status" value="1"/>
</dbReference>
<dbReference type="Gene3D" id="1.20.81.30">
    <property type="entry name" value="Type II secretion system (T2SS), domain F"/>
    <property type="match status" value="2"/>
</dbReference>
<dbReference type="InterPro" id="IPR018076">
    <property type="entry name" value="T2SS_GspF_dom"/>
</dbReference>
<evidence type="ECO:0000259" key="12">
    <source>
        <dbReference type="Pfam" id="PF00482"/>
    </source>
</evidence>
<keyword evidence="6 10" id="KW-0812">Transmembrane</keyword>
<feature type="transmembrane region" description="Helical" evidence="11">
    <location>
        <begin position="373"/>
        <end position="394"/>
    </location>
</feature>
<evidence type="ECO:0000256" key="2">
    <source>
        <dbReference type="ARBA" id="ARBA00004651"/>
    </source>
</evidence>
<dbReference type="OrthoDB" id="9805682at2"/>
<evidence type="ECO:0000256" key="4">
    <source>
        <dbReference type="ARBA" id="ARBA00022448"/>
    </source>
</evidence>
<keyword evidence="7 11" id="KW-1133">Transmembrane helix</keyword>
<evidence type="ECO:0000256" key="6">
    <source>
        <dbReference type="ARBA" id="ARBA00022692"/>
    </source>
</evidence>
<dbReference type="GO" id="GO:0009306">
    <property type="term" value="P:protein secretion"/>
    <property type="evidence" value="ECO:0007669"/>
    <property type="project" value="InterPro"/>
</dbReference>
<evidence type="ECO:0000313" key="13">
    <source>
        <dbReference type="EMBL" id="SKA92122.1"/>
    </source>
</evidence>
<evidence type="ECO:0000256" key="10">
    <source>
        <dbReference type="RuleBase" id="RU003923"/>
    </source>
</evidence>
<feature type="transmembrane region" description="Helical" evidence="11">
    <location>
        <begin position="210"/>
        <end position="236"/>
    </location>
</feature>
<dbReference type="InterPro" id="IPR001992">
    <property type="entry name" value="T2SS_GspF/T4SS_PilC_CS"/>
</dbReference>
<dbReference type="PANTHER" id="PTHR30012:SF0">
    <property type="entry name" value="TYPE II SECRETION SYSTEM PROTEIN F-RELATED"/>
    <property type="match status" value="1"/>
</dbReference>
<sequence>MLKKVTITNVNTGHKSVSLVDTDTHEKALIGSGIAPNETAAIEDITGADEKIQRLTSPKGGTEDCGAFFSGLGRCLERNISMTKSLKLQVNRVTSARYKGMIAEVIYAISMGEKFSDAMSRFRDLFSEDILSLIVAGEEAGQLARVCKRIGVAKKKSSKTLKKLKGALIYPAVVVVLGVVVVIVMSFTLVPAMSKLFTSFNTELPFATKALIALSDLFLHKPYMAAAPLLGLYIMFSNFGKIMSLKWVQDLVLKIPVVGLLVRKSAAASGFRTMAMLTESNVRLTSALEITSAATWHYHYKEFFNRLRDHISVGRTLHEGFLMESHWLGSDGRNLCGLIELASETGSGTEMLSEIADDYEEELDNMAASLDKLIEPLTMLILGVMVGFLIYAIYGPMFSLGDVILKKK</sequence>